<dbReference type="PRINTS" id="PR00756">
    <property type="entry name" value="ALADIPTASE"/>
</dbReference>
<dbReference type="FunFam" id="1.10.390.10:FF:000004">
    <property type="entry name" value="Aminopeptidase N"/>
    <property type="match status" value="1"/>
</dbReference>
<evidence type="ECO:0000256" key="10">
    <source>
        <dbReference type="ARBA" id="ARBA00022833"/>
    </source>
</evidence>
<comment type="catalytic activity">
    <reaction evidence="1">
        <text>Release of an N-terminal amino acid, Xaa-|-Yaa- from a peptide, amide or arylamide. Xaa is preferably Ala, but may be most amino acids including Pro (slow action). When a terminal hydrophobic residue is followed by a prolyl residue, the two may be released as an intact Xaa-Pro dipeptide.</text>
        <dbReference type="EC" id="3.4.11.2"/>
    </reaction>
</comment>
<keyword evidence="7" id="KW-0645">Protease</keyword>
<feature type="domain" description="Aminopeptidase N-like N-terminal" evidence="16">
    <location>
        <begin position="118"/>
        <end position="208"/>
    </location>
</feature>
<dbReference type="InterPro" id="IPR001930">
    <property type="entry name" value="Peptidase_M1"/>
</dbReference>
<dbReference type="GO" id="GO:0016285">
    <property type="term" value="F:alanyl aminopeptidase activity"/>
    <property type="evidence" value="ECO:0007669"/>
    <property type="project" value="UniProtKB-EC"/>
</dbReference>
<dbReference type="EMBL" id="FYEZ01000001">
    <property type="protein sequence ID" value="SNC63793.1"/>
    <property type="molecule type" value="Genomic_DNA"/>
</dbReference>
<dbReference type="Pfam" id="PF01433">
    <property type="entry name" value="Peptidase_M1"/>
    <property type="match status" value="1"/>
</dbReference>
<dbReference type="Gene3D" id="2.60.40.1730">
    <property type="entry name" value="tricorn interacting facor f3 domain"/>
    <property type="match status" value="1"/>
</dbReference>
<evidence type="ECO:0000256" key="11">
    <source>
        <dbReference type="ARBA" id="ARBA00023049"/>
    </source>
</evidence>
<keyword evidence="18" id="KW-1185">Reference proteome</keyword>
<evidence type="ECO:0000256" key="8">
    <source>
        <dbReference type="ARBA" id="ARBA00022723"/>
    </source>
</evidence>
<dbReference type="Gene3D" id="1.10.390.10">
    <property type="entry name" value="Neutral Protease Domain 2"/>
    <property type="match status" value="1"/>
</dbReference>
<evidence type="ECO:0000256" key="1">
    <source>
        <dbReference type="ARBA" id="ARBA00000098"/>
    </source>
</evidence>
<keyword evidence="9" id="KW-0378">Hydrolase</keyword>
<dbReference type="InterPro" id="IPR050344">
    <property type="entry name" value="Peptidase_M1_aminopeptidases"/>
</dbReference>
<evidence type="ECO:0000313" key="17">
    <source>
        <dbReference type="EMBL" id="SNC63793.1"/>
    </source>
</evidence>
<evidence type="ECO:0000256" key="7">
    <source>
        <dbReference type="ARBA" id="ARBA00022670"/>
    </source>
</evidence>
<dbReference type="GO" id="GO:0070006">
    <property type="term" value="F:metalloaminopeptidase activity"/>
    <property type="evidence" value="ECO:0007669"/>
    <property type="project" value="TreeGrafter"/>
</dbReference>
<keyword evidence="6 17" id="KW-0031">Aminopeptidase</keyword>
<dbReference type="InterPro" id="IPR045357">
    <property type="entry name" value="Aminopeptidase_N-like_N"/>
</dbReference>
<dbReference type="InterPro" id="IPR014782">
    <property type="entry name" value="Peptidase_M1_dom"/>
</dbReference>
<dbReference type="CDD" id="cd09602">
    <property type="entry name" value="M1_APN"/>
    <property type="match status" value="1"/>
</dbReference>
<evidence type="ECO:0000256" key="12">
    <source>
        <dbReference type="ARBA" id="ARBA00029811"/>
    </source>
</evidence>
<evidence type="ECO:0000259" key="16">
    <source>
        <dbReference type="Pfam" id="PF17900"/>
    </source>
</evidence>
<gene>
    <name evidence="17" type="ORF">SAMN05445756_0980</name>
</gene>
<dbReference type="GO" id="GO:0008270">
    <property type="term" value="F:zinc ion binding"/>
    <property type="evidence" value="ECO:0007669"/>
    <property type="project" value="InterPro"/>
</dbReference>
<evidence type="ECO:0000256" key="6">
    <source>
        <dbReference type="ARBA" id="ARBA00022438"/>
    </source>
</evidence>
<dbReference type="SUPFAM" id="SSF63737">
    <property type="entry name" value="Leukotriene A4 hydrolase N-terminal domain"/>
    <property type="match status" value="1"/>
</dbReference>
<dbReference type="GO" id="GO:0016020">
    <property type="term" value="C:membrane"/>
    <property type="evidence" value="ECO:0007669"/>
    <property type="project" value="TreeGrafter"/>
</dbReference>
<dbReference type="NCBIfam" id="TIGR02412">
    <property type="entry name" value="pepN_strep_liv"/>
    <property type="match status" value="1"/>
</dbReference>
<evidence type="ECO:0000259" key="15">
    <source>
        <dbReference type="Pfam" id="PF11838"/>
    </source>
</evidence>
<evidence type="ECO:0000256" key="4">
    <source>
        <dbReference type="ARBA" id="ARBA00012564"/>
    </source>
</evidence>
<dbReference type="RefSeq" id="WP_088817894.1">
    <property type="nucleotide sequence ID" value="NZ_FYEZ01000001.1"/>
</dbReference>
<evidence type="ECO:0000256" key="13">
    <source>
        <dbReference type="ARBA" id="ARBA00031533"/>
    </source>
</evidence>
<keyword evidence="10" id="KW-0862">Zinc</keyword>
<dbReference type="GO" id="GO:0005737">
    <property type="term" value="C:cytoplasm"/>
    <property type="evidence" value="ECO:0007669"/>
    <property type="project" value="TreeGrafter"/>
</dbReference>
<evidence type="ECO:0000256" key="5">
    <source>
        <dbReference type="ARBA" id="ARBA00015611"/>
    </source>
</evidence>
<dbReference type="AlphaFoldDB" id="A0A212TCP0"/>
<accession>A0A212TCP0</accession>
<feature type="domain" description="ERAP1-like C-terminal" evidence="15">
    <location>
        <begin position="570"/>
        <end position="885"/>
    </location>
</feature>
<name>A0A212TCP0_9MICO</name>
<protein>
    <recommendedName>
        <fullName evidence="5">Aminopeptidase N</fullName>
        <ecNumber evidence="4">3.4.11.2</ecNumber>
    </recommendedName>
    <alternativeName>
        <fullName evidence="12">Alanine aminopeptidase</fullName>
    </alternativeName>
    <alternativeName>
        <fullName evidence="13">Lysyl aminopeptidase</fullName>
    </alternativeName>
</protein>
<feature type="domain" description="Peptidase M1 membrane alanine aminopeptidase" evidence="14">
    <location>
        <begin position="260"/>
        <end position="469"/>
    </location>
</feature>
<dbReference type="InterPro" id="IPR027268">
    <property type="entry name" value="Peptidase_M4/M1_CTD_sf"/>
</dbReference>
<dbReference type="EC" id="3.4.11.2" evidence="4"/>
<evidence type="ECO:0000256" key="2">
    <source>
        <dbReference type="ARBA" id="ARBA00001947"/>
    </source>
</evidence>
<comment type="cofactor">
    <cofactor evidence="2">
        <name>Zn(2+)</name>
        <dbReference type="ChEBI" id="CHEBI:29105"/>
    </cofactor>
</comment>
<dbReference type="Pfam" id="PF17900">
    <property type="entry name" value="Peptidase_M1_N"/>
    <property type="match status" value="1"/>
</dbReference>
<organism evidence="17 18">
    <name type="scientific">Kytococcus aerolatus</name>
    <dbReference type="NCBI Taxonomy" id="592308"/>
    <lineage>
        <taxon>Bacteria</taxon>
        <taxon>Bacillati</taxon>
        <taxon>Actinomycetota</taxon>
        <taxon>Actinomycetes</taxon>
        <taxon>Micrococcales</taxon>
        <taxon>Kytococcaceae</taxon>
        <taxon>Kytococcus</taxon>
    </lineage>
</organism>
<dbReference type="PANTHER" id="PTHR11533">
    <property type="entry name" value="PROTEASE M1 ZINC METALLOPROTEASE"/>
    <property type="match status" value="1"/>
</dbReference>
<dbReference type="GO" id="GO:0005615">
    <property type="term" value="C:extracellular space"/>
    <property type="evidence" value="ECO:0007669"/>
    <property type="project" value="TreeGrafter"/>
</dbReference>
<dbReference type="OrthoDB" id="100605at2"/>
<sequence>MTHRPTAPHRSRNLARTEAAERSALISELAYRIELDVRTAGTVDCPDYASSTTLTFRSGAGSTFVDYLGGVDAVTLDGQPLDVAAAFDGARIRIDGLTEGEHELVVQGRSPFGRTGQGLHRFVDPADDRVYLYTHFEPADARRVYATLEQPDLKAAITWVVTAPADWVVRANTDEASASPVEAGTVCDTAVEAGVRREFAPTLPLSTYISAMCAGQYERTARTWTGSTPSGEQLEVEVGLLVRQSLVEHVDAEEIFAITFAGLDFFHRTFDVAYPWGTYDQVFVPEYNLGAMENPGCVTFTESYVFRSTPTRAQRATRANTILHEMAHMWFGDLVTMEWWNDLWLKESFAELMGTQASADATEFTDAWVSFAVGRKLWAYLVDQLPSTHPVVAEIDDLEAARQNFDGITYAKGAALLQNLMNYVGREQFFAGSKLYFERHAYGNTTLPDLLAALEEASGRDLDGWVDPWLRTAGVSSLAVELGTNGDGQEDGDGERVTSARLTQQCTDPVTGREVLRPHRLGVGVYHLQGDGPAARLERTGYAELDLAEAAVDLAGVEGLDLVGGETPDLVLPNDGDLTYAKLLLDDASLTTLVEHLGSLEGDTSRSAAWWALWDATRDGRLHPARYVQAAIAHLGGEAHGGMLQNVANNARAAIEKYLPAEQRDPWRRAWAQACWERLRAVGAGSDAQLVWIRAFAATAASDPASAPTLRALLDGAELPDGHGPVEGLTLESDRRWELWTALAAIGEATEAELDAELERQRDNATITHHLRAVHSLPGEDARKAAWEQLLTPLSMTNDHVSATIAGLRQPLREVELGWLGAAYFERLESVWADHAMEIAERIVPGMFPGGEGDAERAEGWLAEHPDAPAALRREVADSLDQLRRAQHAQSVARELGEVQPA</sequence>
<dbReference type="InterPro" id="IPR024571">
    <property type="entry name" value="ERAP1-like_C_dom"/>
</dbReference>
<dbReference type="GO" id="GO:0006508">
    <property type="term" value="P:proteolysis"/>
    <property type="evidence" value="ECO:0007669"/>
    <property type="project" value="UniProtKB-KW"/>
</dbReference>
<dbReference type="InterPro" id="IPR042097">
    <property type="entry name" value="Aminopeptidase_N-like_N_sf"/>
</dbReference>
<keyword evidence="8" id="KW-0479">Metal-binding</keyword>
<dbReference type="SUPFAM" id="SSF55486">
    <property type="entry name" value="Metalloproteases ('zincins'), catalytic domain"/>
    <property type="match status" value="1"/>
</dbReference>
<evidence type="ECO:0000256" key="9">
    <source>
        <dbReference type="ARBA" id="ARBA00022801"/>
    </source>
</evidence>
<dbReference type="InterPro" id="IPR012778">
    <property type="entry name" value="Pept_M1_aminopeptidase"/>
</dbReference>
<evidence type="ECO:0000313" key="18">
    <source>
        <dbReference type="Proteomes" id="UP000198122"/>
    </source>
</evidence>
<dbReference type="Proteomes" id="UP000198122">
    <property type="component" value="Unassembled WGS sequence"/>
</dbReference>
<proteinExistence type="inferred from homology"/>
<dbReference type="Pfam" id="PF11838">
    <property type="entry name" value="ERAP1_C"/>
    <property type="match status" value="1"/>
</dbReference>
<keyword evidence="11" id="KW-0482">Metalloprotease</keyword>
<dbReference type="GO" id="GO:0043171">
    <property type="term" value="P:peptide catabolic process"/>
    <property type="evidence" value="ECO:0007669"/>
    <property type="project" value="TreeGrafter"/>
</dbReference>
<dbReference type="PANTHER" id="PTHR11533:SF174">
    <property type="entry name" value="PUROMYCIN-SENSITIVE AMINOPEPTIDASE-RELATED"/>
    <property type="match status" value="1"/>
</dbReference>
<evidence type="ECO:0000259" key="14">
    <source>
        <dbReference type="Pfam" id="PF01433"/>
    </source>
</evidence>
<dbReference type="GO" id="GO:0042277">
    <property type="term" value="F:peptide binding"/>
    <property type="evidence" value="ECO:0007669"/>
    <property type="project" value="TreeGrafter"/>
</dbReference>
<evidence type="ECO:0000256" key="3">
    <source>
        <dbReference type="ARBA" id="ARBA00010136"/>
    </source>
</evidence>
<comment type="similarity">
    <text evidence="3">Belongs to the peptidase M1 family.</text>
</comment>
<reference evidence="17 18" key="1">
    <citation type="submission" date="2017-06" db="EMBL/GenBank/DDBJ databases">
        <authorList>
            <person name="Kim H.J."/>
            <person name="Triplett B.A."/>
        </authorList>
    </citation>
    <scope>NUCLEOTIDE SEQUENCE [LARGE SCALE GENOMIC DNA]</scope>
    <source>
        <strain evidence="17 18">DSM 22179</strain>
    </source>
</reference>